<accession>A0A9W6L4G1</accession>
<dbReference type="EMBL" id="BSFQ01000012">
    <property type="protein sequence ID" value="GLL12064.1"/>
    <property type="molecule type" value="Genomic_DNA"/>
</dbReference>
<organism evidence="6 7">
    <name type="scientific">Pseudonocardia halophobica</name>
    <dbReference type="NCBI Taxonomy" id="29401"/>
    <lineage>
        <taxon>Bacteria</taxon>
        <taxon>Bacillati</taxon>
        <taxon>Actinomycetota</taxon>
        <taxon>Actinomycetes</taxon>
        <taxon>Pseudonocardiales</taxon>
        <taxon>Pseudonocardiaceae</taxon>
        <taxon>Pseudonocardia</taxon>
    </lineage>
</organism>
<evidence type="ECO:0000256" key="2">
    <source>
        <dbReference type="ARBA" id="ARBA00023295"/>
    </source>
</evidence>
<feature type="domain" description="GH26" evidence="5">
    <location>
        <begin position="54"/>
        <end position="395"/>
    </location>
</feature>
<feature type="transmembrane region" description="Helical" evidence="4">
    <location>
        <begin position="12"/>
        <end position="31"/>
    </location>
</feature>
<reference evidence="6" key="2">
    <citation type="submission" date="2023-01" db="EMBL/GenBank/DDBJ databases">
        <authorList>
            <person name="Sun Q."/>
            <person name="Evtushenko L."/>
        </authorList>
    </citation>
    <scope>NUCLEOTIDE SEQUENCE</scope>
    <source>
        <strain evidence="6">VKM Ac-1069</strain>
    </source>
</reference>
<sequence length="407" mass="45442">MSQRRWPRRLLRYGAIAIAGLVVCGLALFALRPESRPPSPQPPAGHASACTNSDGTACPSSYFTGPLGNDNLVPGRTGAFLIEYYAGVGVEWPQAQMAIRQRQQDLGRTFDGIQIEYGNNGYWDGVYGIYDPEDFTPRREQWIIDNGSFPVVSWTPGYTISQMNSGAADEIWRKAAQYFASFAPHRIMLRPFVEFNWPTSVTSAVPGPENGGVNSCGEPFVQAWRHMVDVFRENDATNVGFWFTPEEGADRECALDSYPGDAYVDWVGSDRYNRCPLSDESCYSSPLRPGPATFSELFGYRGTCADEMPCKTNMHDTFGPRKPFVVGEVGTIYDVHDSRFKGDFYRTLPEDARELRYLRGVAFFDADVSAIEGADANWRVDFPQSDPDPYQGFASMARDAWFSTQHG</sequence>
<feature type="active site" description="Nucleophile" evidence="3">
    <location>
        <position position="328"/>
    </location>
</feature>
<dbReference type="AlphaFoldDB" id="A0A9W6L4G1"/>
<dbReference type="RefSeq" id="WP_037045795.1">
    <property type="nucleotide sequence ID" value="NZ_BAAAUZ010000020.1"/>
</dbReference>
<dbReference type="Gene3D" id="3.20.20.80">
    <property type="entry name" value="Glycosidases"/>
    <property type="match status" value="1"/>
</dbReference>
<gene>
    <name evidence="6" type="ORF">GCM10017577_32050</name>
</gene>
<keyword evidence="4" id="KW-0812">Transmembrane</keyword>
<comment type="caution">
    <text evidence="6">The sequence shown here is derived from an EMBL/GenBank/DDBJ whole genome shotgun (WGS) entry which is preliminary data.</text>
</comment>
<evidence type="ECO:0000256" key="3">
    <source>
        <dbReference type="PROSITE-ProRule" id="PRU01100"/>
    </source>
</evidence>
<dbReference type="GO" id="GO:0004553">
    <property type="term" value="F:hydrolase activity, hydrolyzing O-glycosyl compounds"/>
    <property type="evidence" value="ECO:0007669"/>
    <property type="project" value="InterPro"/>
</dbReference>
<keyword evidence="7" id="KW-1185">Reference proteome</keyword>
<reference evidence="6" key="1">
    <citation type="journal article" date="2014" name="Int. J. Syst. Evol. Microbiol.">
        <title>Complete genome sequence of Corynebacterium casei LMG S-19264T (=DSM 44701T), isolated from a smear-ripened cheese.</title>
        <authorList>
            <consortium name="US DOE Joint Genome Institute (JGI-PGF)"/>
            <person name="Walter F."/>
            <person name="Albersmeier A."/>
            <person name="Kalinowski J."/>
            <person name="Ruckert C."/>
        </authorList>
    </citation>
    <scope>NUCLEOTIDE SEQUENCE</scope>
    <source>
        <strain evidence="6">VKM Ac-1069</strain>
    </source>
</reference>
<keyword evidence="4" id="KW-1133">Transmembrane helix</keyword>
<dbReference type="Pfam" id="PF02156">
    <property type="entry name" value="Glyco_hydro_26"/>
    <property type="match status" value="1"/>
</dbReference>
<comment type="similarity">
    <text evidence="3">Belongs to the glycosyl hydrolase 26 family.</text>
</comment>
<dbReference type="SUPFAM" id="SSF51445">
    <property type="entry name" value="(Trans)glycosidases"/>
    <property type="match status" value="1"/>
</dbReference>
<keyword evidence="4" id="KW-0472">Membrane</keyword>
<feature type="active site" description="Proton donor" evidence="3">
    <location>
        <position position="194"/>
    </location>
</feature>
<keyword evidence="1 3" id="KW-0378">Hydrolase</keyword>
<evidence type="ECO:0000313" key="6">
    <source>
        <dbReference type="EMBL" id="GLL12064.1"/>
    </source>
</evidence>
<dbReference type="Proteomes" id="UP001143463">
    <property type="component" value="Unassembled WGS sequence"/>
</dbReference>
<evidence type="ECO:0000313" key="7">
    <source>
        <dbReference type="Proteomes" id="UP001143463"/>
    </source>
</evidence>
<evidence type="ECO:0000256" key="4">
    <source>
        <dbReference type="SAM" id="Phobius"/>
    </source>
</evidence>
<proteinExistence type="inferred from homology"/>
<dbReference type="InterPro" id="IPR022790">
    <property type="entry name" value="GH26_dom"/>
</dbReference>
<evidence type="ECO:0000259" key="5">
    <source>
        <dbReference type="PROSITE" id="PS51764"/>
    </source>
</evidence>
<dbReference type="InterPro" id="IPR017853">
    <property type="entry name" value="GH"/>
</dbReference>
<keyword evidence="2 3" id="KW-0326">Glycosidase</keyword>
<dbReference type="PROSITE" id="PS51764">
    <property type="entry name" value="GH26"/>
    <property type="match status" value="1"/>
</dbReference>
<evidence type="ECO:0000256" key="1">
    <source>
        <dbReference type="ARBA" id="ARBA00022801"/>
    </source>
</evidence>
<protein>
    <recommendedName>
        <fullName evidence="5">GH26 domain-containing protein</fullName>
    </recommendedName>
</protein>
<name>A0A9W6L4G1_9PSEU</name>